<evidence type="ECO:0000313" key="10">
    <source>
        <dbReference type="Proteomes" id="UP000887567"/>
    </source>
</evidence>
<evidence type="ECO:0000259" key="7">
    <source>
        <dbReference type="PROSITE" id="PS50954"/>
    </source>
</evidence>
<evidence type="ECO:0000256" key="2">
    <source>
        <dbReference type="ARBA" id="ARBA00022481"/>
    </source>
</evidence>
<feature type="compositionally biased region" description="Acidic residues" evidence="6">
    <location>
        <begin position="157"/>
        <end position="168"/>
    </location>
</feature>
<dbReference type="Gene3D" id="1.10.720.40">
    <property type="match status" value="2"/>
</dbReference>
<dbReference type="AlphaFoldDB" id="A0A913X3K3"/>
<dbReference type="Pfam" id="PF03020">
    <property type="entry name" value="LEM"/>
    <property type="match status" value="1"/>
</dbReference>
<name>A0A913X3K3_EXADI</name>
<protein>
    <submittedName>
        <fullName evidence="9">Uncharacterized protein</fullName>
    </submittedName>
</protein>
<evidence type="ECO:0000256" key="6">
    <source>
        <dbReference type="SAM" id="MobiDB-lite"/>
    </source>
</evidence>
<evidence type="ECO:0000256" key="4">
    <source>
        <dbReference type="ARBA" id="ARBA00022990"/>
    </source>
</evidence>
<proteinExistence type="inferred from homology"/>
<accession>A0A913X3K3</accession>
<dbReference type="Pfam" id="PF08198">
    <property type="entry name" value="Thymopoietin"/>
    <property type="match status" value="1"/>
</dbReference>
<dbReference type="GO" id="GO:0005635">
    <property type="term" value="C:nuclear envelope"/>
    <property type="evidence" value="ECO:0007669"/>
    <property type="project" value="UniProtKB-ARBA"/>
</dbReference>
<dbReference type="SUPFAM" id="SSF63451">
    <property type="entry name" value="LEM domain"/>
    <property type="match status" value="2"/>
</dbReference>
<dbReference type="InterPro" id="IPR013146">
    <property type="entry name" value="LEM-like_dom"/>
</dbReference>
<dbReference type="InterPro" id="IPR051656">
    <property type="entry name" value="LEM_domain"/>
</dbReference>
<evidence type="ECO:0000259" key="8">
    <source>
        <dbReference type="PROSITE" id="PS50955"/>
    </source>
</evidence>
<dbReference type="CDD" id="cd12934">
    <property type="entry name" value="LEM"/>
    <property type="match status" value="1"/>
</dbReference>
<dbReference type="PANTHER" id="PTHR12019:SF9">
    <property type="entry name" value="THYMOPOIETIN"/>
    <property type="match status" value="1"/>
</dbReference>
<reference evidence="9" key="1">
    <citation type="submission" date="2022-11" db="UniProtKB">
        <authorList>
            <consortium name="EnsemblMetazoa"/>
        </authorList>
    </citation>
    <scope>IDENTIFICATION</scope>
</reference>
<dbReference type="RefSeq" id="XP_020898017.1">
    <property type="nucleotide sequence ID" value="XM_021042358.2"/>
</dbReference>
<keyword evidence="10" id="KW-1185">Reference proteome</keyword>
<sequence>MPKFLENPGVLTKDRLKSELKSQGITLPKADQRKQVYVDLYLEHLTSQNDEDVKMFSSDEEDDGESNEIRKPAPSRTKHLIRKPVKGLPYDVNALSDGDLARQLRNYGQVVGPITDTTRPLYQKKLIKILQEEMKNPETFHEQLKPPLQQAKPWEFSENEEDEEEEEEPAKPVSVSRKQKKKSQEEVVMIEELIKP</sequence>
<keyword evidence="2" id="KW-0488">Methylation</keyword>
<dbReference type="SMART" id="SM00540">
    <property type="entry name" value="LEM"/>
    <property type="match status" value="1"/>
</dbReference>
<keyword evidence="3" id="KW-0597">Phosphoprotein</keyword>
<keyword evidence="4" id="KW-0007">Acetylation</keyword>
<evidence type="ECO:0000256" key="1">
    <source>
        <dbReference type="ARBA" id="ARBA00007744"/>
    </source>
</evidence>
<dbReference type="SMART" id="SM01261">
    <property type="entry name" value="Thymopoietin"/>
    <property type="match status" value="1"/>
</dbReference>
<dbReference type="FunFam" id="1.10.720.40:FF:000001">
    <property type="entry name" value="LEM domain containing 2, isoform CRA_a"/>
    <property type="match status" value="2"/>
</dbReference>
<evidence type="ECO:0000313" key="9">
    <source>
        <dbReference type="EnsemblMetazoa" id="XP_020898017.1"/>
    </source>
</evidence>
<dbReference type="PROSITE" id="PS50954">
    <property type="entry name" value="LEM"/>
    <property type="match status" value="1"/>
</dbReference>
<feature type="region of interest" description="Disordered" evidence="6">
    <location>
        <begin position="137"/>
        <end position="186"/>
    </location>
</feature>
<dbReference type="InterPro" id="IPR003887">
    <property type="entry name" value="LEM_dom"/>
</dbReference>
<dbReference type="GO" id="GO:0003677">
    <property type="term" value="F:DNA binding"/>
    <property type="evidence" value="ECO:0007669"/>
    <property type="project" value="UniProtKB-KW"/>
</dbReference>
<keyword evidence="5" id="KW-0238">DNA-binding</keyword>
<dbReference type="InterPro" id="IPR011015">
    <property type="entry name" value="LEM/LEM-like_dom_sf"/>
</dbReference>
<dbReference type="Proteomes" id="UP000887567">
    <property type="component" value="Unplaced"/>
</dbReference>
<evidence type="ECO:0000256" key="3">
    <source>
        <dbReference type="ARBA" id="ARBA00022553"/>
    </source>
</evidence>
<feature type="domain" description="LEM" evidence="7">
    <location>
        <begin position="89"/>
        <end position="133"/>
    </location>
</feature>
<dbReference type="PANTHER" id="PTHR12019">
    <property type="entry name" value="LAMINA-ASSOCIATED POLYPEPTIDE THYMOPOIETIN"/>
    <property type="match status" value="1"/>
</dbReference>
<dbReference type="OrthoDB" id="10072362at2759"/>
<dbReference type="EnsemblMetazoa" id="XM_021042358.2">
    <property type="protein sequence ID" value="XP_020898017.1"/>
    <property type="gene ID" value="LOC110236800"/>
</dbReference>
<feature type="domain" description="LEM-like" evidence="8">
    <location>
        <begin position="5"/>
        <end position="48"/>
    </location>
</feature>
<comment type="similarity">
    <text evidence="1">Belongs to the LEM family.</text>
</comment>
<dbReference type="PROSITE" id="PS50955">
    <property type="entry name" value="LEM_LIKE"/>
    <property type="match status" value="1"/>
</dbReference>
<evidence type="ECO:0000256" key="5">
    <source>
        <dbReference type="ARBA" id="ARBA00023125"/>
    </source>
</evidence>
<feature type="region of interest" description="Disordered" evidence="6">
    <location>
        <begin position="49"/>
        <end position="82"/>
    </location>
</feature>
<dbReference type="GeneID" id="110236800"/>
<organism evidence="9 10">
    <name type="scientific">Exaiptasia diaphana</name>
    <name type="common">Tropical sea anemone</name>
    <name type="synonym">Aiptasia pulchella</name>
    <dbReference type="NCBI Taxonomy" id="2652724"/>
    <lineage>
        <taxon>Eukaryota</taxon>
        <taxon>Metazoa</taxon>
        <taxon>Cnidaria</taxon>
        <taxon>Anthozoa</taxon>
        <taxon>Hexacorallia</taxon>
        <taxon>Actiniaria</taxon>
        <taxon>Aiptasiidae</taxon>
        <taxon>Exaiptasia</taxon>
    </lineage>
</organism>